<comment type="caution">
    <text evidence="1">The sequence shown here is derived from an EMBL/GenBank/DDBJ whole genome shotgun (WGS) entry which is preliminary data.</text>
</comment>
<evidence type="ECO:0000313" key="2">
    <source>
        <dbReference type="Proteomes" id="UP000249081"/>
    </source>
</evidence>
<protein>
    <submittedName>
        <fullName evidence="1">Uncharacterized protein</fullName>
    </submittedName>
</protein>
<proteinExistence type="predicted"/>
<dbReference type="EMBL" id="QBMN01000250">
    <property type="protein sequence ID" value="PZO33512.1"/>
    <property type="molecule type" value="Genomic_DNA"/>
</dbReference>
<evidence type="ECO:0000313" key="1">
    <source>
        <dbReference type="EMBL" id="PZO33512.1"/>
    </source>
</evidence>
<name>A0A2W4VLM3_9CYAN</name>
<organism evidence="1 2">
    <name type="scientific">Shackletoniella antarctica</name>
    <dbReference type="NCBI Taxonomy" id="268115"/>
    <lineage>
        <taxon>Bacteria</taxon>
        <taxon>Bacillati</taxon>
        <taxon>Cyanobacteriota</taxon>
        <taxon>Cyanophyceae</taxon>
        <taxon>Oculatellales</taxon>
        <taxon>Oculatellaceae</taxon>
        <taxon>Shackletoniella</taxon>
    </lineage>
</organism>
<reference evidence="2" key="1">
    <citation type="submission" date="2018-04" db="EMBL/GenBank/DDBJ databases">
        <authorList>
            <person name="Cornet L."/>
        </authorList>
    </citation>
    <scope>NUCLEOTIDE SEQUENCE [LARGE SCALE GENOMIC DNA]</scope>
</reference>
<dbReference type="Proteomes" id="UP000249081">
    <property type="component" value="Unassembled WGS sequence"/>
</dbReference>
<sequence>MNSVCCPSCLSANIAVHFPEASCLEKECLWSGAEFDLLYEGDPLGGPDEIDALADADTAAEEIPA</sequence>
<gene>
    <name evidence="1" type="ORF">DCF17_21865</name>
</gene>
<accession>A0A2W4VLM3</accession>
<reference evidence="1 2" key="2">
    <citation type="submission" date="2018-06" db="EMBL/GenBank/DDBJ databases">
        <title>Metagenomic assembly of (sub)arctic Cyanobacteria and their associated microbiome from non-axenic cultures.</title>
        <authorList>
            <person name="Baurain D."/>
        </authorList>
    </citation>
    <scope>NUCLEOTIDE SEQUENCE [LARGE SCALE GENOMIC DNA]</scope>
    <source>
        <strain evidence="1">ULC041bin1</strain>
    </source>
</reference>
<dbReference type="AlphaFoldDB" id="A0A2W4VLM3"/>